<keyword evidence="1" id="KW-0812">Transmembrane</keyword>
<sequence>MGNIVRIKTDNLSKAGLPFLVANIHEDDLKQFLKSVDGKGLESIDDTNETNKKPNIITSHIISILINIIELLLPILQLLKKCYLVKSQRSSNGRRKIIGLTKCPQ</sequence>
<name>A0A397JDF4_9GLOM</name>
<evidence type="ECO:0000313" key="3">
    <source>
        <dbReference type="Proteomes" id="UP000266861"/>
    </source>
</evidence>
<feature type="transmembrane region" description="Helical" evidence="1">
    <location>
        <begin position="56"/>
        <end position="79"/>
    </location>
</feature>
<dbReference type="EMBL" id="PQFF01000051">
    <property type="protein sequence ID" value="RHZ86081.1"/>
    <property type="molecule type" value="Genomic_DNA"/>
</dbReference>
<keyword evidence="1" id="KW-0472">Membrane</keyword>
<dbReference type="Proteomes" id="UP000266861">
    <property type="component" value="Unassembled WGS sequence"/>
</dbReference>
<protein>
    <submittedName>
        <fullName evidence="2">Uncharacterized protein</fullName>
    </submittedName>
</protein>
<gene>
    <name evidence="2" type="ORF">Glove_54g150</name>
</gene>
<evidence type="ECO:0000256" key="1">
    <source>
        <dbReference type="SAM" id="Phobius"/>
    </source>
</evidence>
<organism evidence="2 3">
    <name type="scientific">Diversispora epigaea</name>
    <dbReference type="NCBI Taxonomy" id="1348612"/>
    <lineage>
        <taxon>Eukaryota</taxon>
        <taxon>Fungi</taxon>
        <taxon>Fungi incertae sedis</taxon>
        <taxon>Mucoromycota</taxon>
        <taxon>Glomeromycotina</taxon>
        <taxon>Glomeromycetes</taxon>
        <taxon>Diversisporales</taxon>
        <taxon>Diversisporaceae</taxon>
        <taxon>Diversispora</taxon>
    </lineage>
</organism>
<accession>A0A397JDF4</accession>
<keyword evidence="3" id="KW-1185">Reference proteome</keyword>
<keyword evidence="1" id="KW-1133">Transmembrane helix</keyword>
<comment type="caution">
    <text evidence="2">The sequence shown here is derived from an EMBL/GenBank/DDBJ whole genome shotgun (WGS) entry which is preliminary data.</text>
</comment>
<proteinExistence type="predicted"/>
<reference evidence="2 3" key="1">
    <citation type="submission" date="2018-08" db="EMBL/GenBank/DDBJ databases">
        <title>Genome and evolution of the arbuscular mycorrhizal fungus Diversispora epigaea (formerly Glomus versiforme) and its bacterial endosymbionts.</title>
        <authorList>
            <person name="Sun X."/>
            <person name="Fei Z."/>
            <person name="Harrison M."/>
        </authorList>
    </citation>
    <scope>NUCLEOTIDE SEQUENCE [LARGE SCALE GENOMIC DNA]</scope>
    <source>
        <strain evidence="2 3">IT104</strain>
    </source>
</reference>
<evidence type="ECO:0000313" key="2">
    <source>
        <dbReference type="EMBL" id="RHZ86081.1"/>
    </source>
</evidence>
<dbReference type="AlphaFoldDB" id="A0A397JDF4"/>